<dbReference type="Proteomes" id="UP000031166">
    <property type="component" value="Unassembled WGS sequence"/>
</dbReference>
<feature type="domain" description="DUF2786" evidence="1">
    <location>
        <begin position="6"/>
        <end position="45"/>
    </location>
</feature>
<name>A0A0B4CJH5_9CAUL</name>
<dbReference type="Pfam" id="PF10979">
    <property type="entry name" value="DUF2786"/>
    <property type="match status" value="1"/>
</dbReference>
<proteinExistence type="predicted"/>
<gene>
    <name evidence="3" type="ORF">RM53_11225</name>
</gene>
<evidence type="ECO:0000259" key="2">
    <source>
        <dbReference type="Pfam" id="PF23771"/>
    </source>
</evidence>
<sequence length="230" mass="24857">MSERERIAARIRALRAKTVENGCTEAEAIAAAEKLAQLLTDYNMTMDEADLRASPFGDHVHDAAGTVGLKLWKPASAIAKLTNTRYWTGGRAAPTRITFVGLTHEVEIAAYLLAICERAMRTESAAIMHAVRRLPHIKQAARVMPFLDGMADRLAARILAMIPHQAPGTGLVVLRNALITEELARRGVEIETGAARRPMNWGAYRDGQRAGDGVALNPGVAATSAARALR</sequence>
<dbReference type="AlphaFoldDB" id="A0A0B4CJH5"/>
<dbReference type="Pfam" id="PF23771">
    <property type="entry name" value="DUF7168"/>
    <property type="match status" value="1"/>
</dbReference>
<dbReference type="EMBL" id="JWSY01000020">
    <property type="protein sequence ID" value="KIC56627.1"/>
    <property type="molecule type" value="Genomic_DNA"/>
</dbReference>
<organism evidence="3 4">
    <name type="scientific">Brevundimonas nasdae</name>
    <dbReference type="NCBI Taxonomy" id="172043"/>
    <lineage>
        <taxon>Bacteria</taxon>
        <taxon>Pseudomonadati</taxon>
        <taxon>Pseudomonadota</taxon>
        <taxon>Alphaproteobacteria</taxon>
        <taxon>Caulobacterales</taxon>
        <taxon>Caulobacteraceae</taxon>
        <taxon>Brevundimonas</taxon>
    </lineage>
</organism>
<feature type="domain" description="DUF7168" evidence="2">
    <location>
        <begin position="75"/>
        <end position="186"/>
    </location>
</feature>
<reference evidence="3 4" key="1">
    <citation type="submission" date="2014-12" db="EMBL/GenBank/DDBJ databases">
        <title>Genome sequencing of Brevundimonas nasdae TPW30.</title>
        <authorList>
            <person name="Tan P.W."/>
            <person name="Chan K.-G."/>
        </authorList>
    </citation>
    <scope>NUCLEOTIDE SEQUENCE [LARGE SCALE GENOMIC DNA]</scope>
    <source>
        <strain evidence="3 4">TPW30</strain>
    </source>
</reference>
<accession>A0A0B4CJH5</accession>
<dbReference type="STRING" id="172043.RM53_11225"/>
<evidence type="ECO:0000259" key="1">
    <source>
        <dbReference type="Pfam" id="PF10979"/>
    </source>
</evidence>
<dbReference type="InterPro" id="IPR024498">
    <property type="entry name" value="DUF2786"/>
</dbReference>
<dbReference type="InterPro" id="IPR055592">
    <property type="entry name" value="DUF7168"/>
</dbReference>
<evidence type="ECO:0000313" key="3">
    <source>
        <dbReference type="EMBL" id="KIC56627.1"/>
    </source>
</evidence>
<dbReference type="RefSeq" id="WP_039246839.1">
    <property type="nucleotide sequence ID" value="NZ_JWSY01000020.1"/>
</dbReference>
<evidence type="ECO:0000313" key="4">
    <source>
        <dbReference type="Proteomes" id="UP000031166"/>
    </source>
</evidence>
<comment type="caution">
    <text evidence="3">The sequence shown here is derived from an EMBL/GenBank/DDBJ whole genome shotgun (WGS) entry which is preliminary data.</text>
</comment>
<protein>
    <submittedName>
        <fullName evidence="3">Uncharacterized protein</fullName>
    </submittedName>
</protein>